<dbReference type="Proteomes" id="UP000255168">
    <property type="component" value="Plasmid II"/>
</dbReference>
<gene>
    <name evidence="2" type="primary">yjgF</name>
    <name evidence="1" type="ORF">CBM2605_B10041</name>
    <name evidence="2" type="ORF">CBM2607_MP10071</name>
</gene>
<dbReference type="Gene3D" id="3.30.1330.40">
    <property type="entry name" value="RutC-like"/>
    <property type="match status" value="1"/>
</dbReference>
<dbReference type="AlphaFoldDB" id="A0A375HK98"/>
<evidence type="ECO:0000313" key="1">
    <source>
        <dbReference type="EMBL" id="SOZ37824.1"/>
    </source>
</evidence>
<name>A0A375HK98_9BURK</name>
<reference evidence="3 4" key="1">
    <citation type="submission" date="2018-01" db="EMBL/GenBank/DDBJ databases">
        <authorList>
            <person name="Clerissi C."/>
        </authorList>
    </citation>
    <scope>NUCLEOTIDE SEQUENCE [LARGE SCALE GENOMIC DNA]</scope>
    <source>
        <strain evidence="1">Cupriavidus taiwanensis STM 6082</strain>
        <strain evidence="2">Cupriavidus taiwanensis STM 6160</strain>
        <plasmid evidence="3">ii</plasmid>
        <plasmid evidence="2">II</plasmid>
    </source>
</reference>
<geneLocation type="plasmid" evidence="2">
    <name>II</name>
</geneLocation>
<sequence length="132" mass="14182">MYLEQVHTQPDPYAPYLLSQAIRAGGLLFVSGQAGVGDDGAIVGRGDFDAQAEQAFSNLRRALQAGGSGLDRVAKVTIFLTSMEYFPKIVALRRKWFSAPYPADTIVEVSALYSPDAMIEIEAIALATEGAQ</sequence>
<dbReference type="EC" id="3.5.99.10" evidence="2"/>
<dbReference type="RefSeq" id="WP_018005804.1">
    <property type="nucleotide sequence ID" value="NZ_AQUR01000092.1"/>
</dbReference>
<evidence type="ECO:0000313" key="2">
    <source>
        <dbReference type="EMBL" id="SPD58669.1"/>
    </source>
</evidence>
<dbReference type="GO" id="GO:0005829">
    <property type="term" value="C:cytosol"/>
    <property type="evidence" value="ECO:0007669"/>
    <property type="project" value="TreeGrafter"/>
</dbReference>
<accession>A0A375HK98</accession>
<dbReference type="CDD" id="cd00448">
    <property type="entry name" value="YjgF_YER057c_UK114_family"/>
    <property type="match status" value="1"/>
</dbReference>
<protein>
    <submittedName>
        <fullName evidence="2">2-iminobutanoate/2-iminopropanoate deaminase</fullName>
        <ecNumber evidence="2">3.5.99.10</ecNumber>
    </submittedName>
</protein>
<organism evidence="2 3">
    <name type="scientific">Cupriavidus neocaledonicus</name>
    <dbReference type="NCBI Taxonomy" id="1040979"/>
    <lineage>
        <taxon>Bacteria</taxon>
        <taxon>Pseudomonadati</taxon>
        <taxon>Pseudomonadota</taxon>
        <taxon>Betaproteobacteria</taxon>
        <taxon>Burkholderiales</taxon>
        <taxon>Burkholderiaceae</taxon>
        <taxon>Cupriavidus</taxon>
    </lineage>
</organism>
<dbReference type="PANTHER" id="PTHR11803:SF44">
    <property type="entry name" value="RUTC FAMILY PROTEIN YJGH"/>
    <property type="match status" value="1"/>
</dbReference>
<keyword evidence="2" id="KW-0378">Hydrolase</keyword>
<dbReference type="Pfam" id="PF01042">
    <property type="entry name" value="Ribonuc_L-PSP"/>
    <property type="match status" value="1"/>
</dbReference>
<dbReference type="InterPro" id="IPR006175">
    <property type="entry name" value="YjgF/YER057c/UK114"/>
</dbReference>
<dbReference type="SUPFAM" id="SSF55298">
    <property type="entry name" value="YjgF-like"/>
    <property type="match status" value="1"/>
</dbReference>
<dbReference type="Proteomes" id="UP000256710">
    <property type="component" value="Unassembled WGS sequence"/>
</dbReference>
<dbReference type="InterPro" id="IPR035959">
    <property type="entry name" value="RutC-like_sf"/>
</dbReference>
<geneLocation type="plasmid" evidence="3">
    <name>ii</name>
</geneLocation>
<evidence type="ECO:0000313" key="4">
    <source>
        <dbReference type="Proteomes" id="UP000256710"/>
    </source>
</evidence>
<dbReference type="PANTHER" id="PTHR11803">
    <property type="entry name" value="2-IMINOBUTANOATE/2-IMINOPROPANOATE DEAMINASE RIDA"/>
    <property type="match status" value="1"/>
</dbReference>
<dbReference type="EMBL" id="LT984807">
    <property type="protein sequence ID" value="SPD58669.1"/>
    <property type="molecule type" value="Genomic_DNA"/>
</dbReference>
<evidence type="ECO:0000313" key="3">
    <source>
        <dbReference type="Proteomes" id="UP000255168"/>
    </source>
</evidence>
<dbReference type="EMBL" id="OFTC01000032">
    <property type="protein sequence ID" value="SOZ37824.1"/>
    <property type="molecule type" value="Genomic_DNA"/>
</dbReference>
<proteinExistence type="predicted"/>
<keyword evidence="2" id="KW-0614">Plasmid</keyword>
<keyword evidence="4" id="KW-1185">Reference proteome</keyword>
<dbReference type="GO" id="GO:0120241">
    <property type="term" value="F:2-iminobutanoate/2-iminopropanoate deaminase"/>
    <property type="evidence" value="ECO:0007669"/>
    <property type="project" value="UniProtKB-EC"/>
</dbReference>